<dbReference type="GO" id="GO:0004563">
    <property type="term" value="F:beta-N-acetylhexosaminidase activity"/>
    <property type="evidence" value="ECO:0007669"/>
    <property type="project" value="UniProtKB-EC"/>
</dbReference>
<dbReference type="InterPro" id="IPR017853">
    <property type="entry name" value="GH"/>
</dbReference>
<evidence type="ECO:0000256" key="5">
    <source>
        <dbReference type="ARBA" id="ARBA00023295"/>
    </source>
</evidence>
<comment type="catalytic activity">
    <reaction evidence="1">
        <text>Hydrolysis of terminal non-reducing N-acetyl-D-hexosamine residues in N-acetyl-beta-D-hexosaminides.</text>
        <dbReference type="EC" id="3.2.1.52"/>
    </reaction>
</comment>
<keyword evidence="4 7" id="KW-0378">Hydrolase</keyword>
<dbReference type="Proteomes" id="UP000095463">
    <property type="component" value="Unassembled WGS sequence"/>
</dbReference>
<dbReference type="Gene3D" id="3.20.20.300">
    <property type="entry name" value="Glycoside hydrolase, family 3, N-terminal domain"/>
    <property type="match status" value="1"/>
</dbReference>
<accession>A0A1E5XXF6</accession>
<keyword evidence="5" id="KW-0326">Glycosidase</keyword>
<keyword evidence="8" id="KW-1185">Reference proteome</keyword>
<evidence type="ECO:0000256" key="4">
    <source>
        <dbReference type="ARBA" id="ARBA00022801"/>
    </source>
</evidence>
<proteinExistence type="inferred from homology"/>
<dbReference type="GO" id="GO:0005975">
    <property type="term" value="P:carbohydrate metabolic process"/>
    <property type="evidence" value="ECO:0007669"/>
    <property type="project" value="InterPro"/>
</dbReference>
<dbReference type="PANTHER" id="PTHR30480">
    <property type="entry name" value="BETA-HEXOSAMINIDASE-RELATED"/>
    <property type="match status" value="1"/>
</dbReference>
<dbReference type="SUPFAM" id="SSF51445">
    <property type="entry name" value="(Trans)glycosidases"/>
    <property type="match status" value="1"/>
</dbReference>
<dbReference type="EC" id="3.2.1.52" evidence="3"/>
<dbReference type="GO" id="GO:0009254">
    <property type="term" value="P:peptidoglycan turnover"/>
    <property type="evidence" value="ECO:0007669"/>
    <property type="project" value="TreeGrafter"/>
</dbReference>
<dbReference type="InterPro" id="IPR050226">
    <property type="entry name" value="NagZ_Beta-hexosaminidase"/>
</dbReference>
<dbReference type="RefSeq" id="WP_069907579.1">
    <property type="nucleotide sequence ID" value="NZ_LAJE02000003.1"/>
</dbReference>
<dbReference type="OrthoDB" id="9781691at2"/>
<evidence type="ECO:0000313" key="8">
    <source>
        <dbReference type="Proteomes" id="UP000095463"/>
    </source>
</evidence>
<dbReference type="EMBL" id="LAJE02000003">
    <property type="protein sequence ID" value="OEO33291.1"/>
    <property type="molecule type" value="Genomic_DNA"/>
</dbReference>
<comment type="caution">
    <text evidence="7">The sequence shown here is derived from an EMBL/GenBank/DDBJ whole genome shotgun (WGS) entry which is preliminary data.</text>
</comment>
<evidence type="ECO:0000259" key="6">
    <source>
        <dbReference type="Pfam" id="PF00933"/>
    </source>
</evidence>
<dbReference type="AlphaFoldDB" id="A0A1E5XXF6"/>
<protein>
    <recommendedName>
        <fullName evidence="3">beta-N-acetylhexosaminidase</fullName>
        <ecNumber evidence="3">3.2.1.52</ecNumber>
    </recommendedName>
</protein>
<reference evidence="7 8" key="1">
    <citation type="journal article" date="2015" name="Genome Announc.">
        <title>Genome Assemblies of Three Soil-Associated Devosia species: D. insulae, D. limi, and D. soli.</title>
        <authorList>
            <person name="Hassan Y.I."/>
            <person name="Lepp D."/>
            <person name="Zhou T."/>
        </authorList>
    </citation>
    <scope>NUCLEOTIDE SEQUENCE [LARGE SCALE GENOMIC DNA]</scope>
    <source>
        <strain evidence="7 8">DS-56</strain>
    </source>
</reference>
<gene>
    <name evidence="7" type="ORF">VW23_007330</name>
</gene>
<name>A0A1E5XXF6_9HYPH</name>
<dbReference type="Gene3D" id="3.40.50.1700">
    <property type="entry name" value="Glycoside hydrolase family 3 C-terminal domain"/>
    <property type="match status" value="2"/>
</dbReference>
<dbReference type="Pfam" id="PF00933">
    <property type="entry name" value="Glyco_hydro_3"/>
    <property type="match status" value="1"/>
</dbReference>
<comment type="similarity">
    <text evidence="2">Belongs to the glycosyl hydrolase 3 family.</text>
</comment>
<evidence type="ECO:0000256" key="3">
    <source>
        <dbReference type="ARBA" id="ARBA00012663"/>
    </source>
</evidence>
<dbReference type="InterPro" id="IPR036881">
    <property type="entry name" value="Glyco_hydro_3_C_sf"/>
</dbReference>
<feature type="domain" description="Glycoside hydrolase family 3 N-terminal" evidence="6">
    <location>
        <begin position="59"/>
        <end position="345"/>
    </location>
</feature>
<evidence type="ECO:0000256" key="1">
    <source>
        <dbReference type="ARBA" id="ARBA00001231"/>
    </source>
</evidence>
<sequence length="549" mass="59914">MRFDHLAKAPFNLDAEALAWVRERFAALTPDDKLRQLFTLLSRGMDAAEIARIRAFRPGGITRHAGADVAAERALFADLNAAAPVPLLISADLEGSRMSLAAGAEMPNPLALAAIDDVEVTAEVSRIIAEEARAIGINWSFTPVLDINAAFRSAIVATRGFGSDVATVEKHAITQMRVFQQHGVASAIKHWPGEGFDDRDQHLVTTINPLSLNEWEANFGRLYRGAIAAGALSVMSGHIALPAFVRALDPDAGVEAFRPASISRMLNDELLRKRLGFNGLIVSDATPMAGLGAWGRRSDTLPEIISSGCDVILFSDDYEQDLAYLEAALVDGRLSWERVDDAVIRQLGLKAAVGLHKPAAGGVIGSAENRAYADAVARRAPTLVKDTQNLLPLDPMRHKRILVISGGIVFPFLPHPLPFALPDLLRERGFEVTVHDAATEVSADKFDLVLYLFGDETLLTRGRIFLDWLRLTGSFGKAMQRHWHDIPTAMISFGYPYLLYDAPRVPTYINAYATTETMQRAVVAALLGDVEWNTKSPVDPFCGLEDAKY</sequence>
<dbReference type="PANTHER" id="PTHR30480:SF13">
    <property type="entry name" value="BETA-HEXOSAMINIDASE"/>
    <property type="match status" value="1"/>
</dbReference>
<organism evidence="7 8">
    <name type="scientific">Devosia insulae DS-56</name>
    <dbReference type="NCBI Taxonomy" id="1116389"/>
    <lineage>
        <taxon>Bacteria</taxon>
        <taxon>Pseudomonadati</taxon>
        <taxon>Pseudomonadota</taxon>
        <taxon>Alphaproteobacteria</taxon>
        <taxon>Hyphomicrobiales</taxon>
        <taxon>Devosiaceae</taxon>
        <taxon>Devosia</taxon>
    </lineage>
</organism>
<dbReference type="InterPro" id="IPR036962">
    <property type="entry name" value="Glyco_hydro_3_N_sf"/>
</dbReference>
<dbReference type="InterPro" id="IPR001764">
    <property type="entry name" value="Glyco_hydro_3_N"/>
</dbReference>
<evidence type="ECO:0000256" key="2">
    <source>
        <dbReference type="ARBA" id="ARBA00005336"/>
    </source>
</evidence>
<evidence type="ECO:0000313" key="7">
    <source>
        <dbReference type="EMBL" id="OEO33291.1"/>
    </source>
</evidence>